<evidence type="ECO:0000313" key="6">
    <source>
        <dbReference type="EMBL" id="MDR7354504.1"/>
    </source>
</evidence>
<reference evidence="6 7" key="1">
    <citation type="submission" date="2023-07" db="EMBL/GenBank/DDBJ databases">
        <title>Sequencing the genomes of 1000 actinobacteria strains.</title>
        <authorList>
            <person name="Klenk H.-P."/>
        </authorList>
    </citation>
    <scope>NUCLEOTIDE SEQUENCE [LARGE SCALE GENOMIC DNA]</scope>
    <source>
        <strain evidence="6 7">DSM 44508</strain>
    </source>
</reference>
<dbReference type="Proteomes" id="UP001183619">
    <property type="component" value="Unassembled WGS sequence"/>
</dbReference>
<dbReference type="Gene3D" id="2.130.10.120">
    <property type="entry name" value="Prolyl oligopeptidase, N-terminal domain"/>
    <property type="match status" value="1"/>
</dbReference>
<accession>A0ABU2B7C1</accession>
<keyword evidence="7" id="KW-1185">Reference proteome</keyword>
<dbReference type="Gene3D" id="3.40.50.1820">
    <property type="entry name" value="alpha/beta hydrolase"/>
    <property type="match status" value="1"/>
</dbReference>
<evidence type="ECO:0000259" key="5">
    <source>
        <dbReference type="Pfam" id="PF02897"/>
    </source>
</evidence>
<evidence type="ECO:0000256" key="3">
    <source>
        <dbReference type="ARBA" id="ARBA00022825"/>
    </source>
</evidence>
<keyword evidence="3" id="KW-0720">Serine protease</keyword>
<dbReference type="PRINTS" id="PR00862">
    <property type="entry name" value="PROLIGOPTASE"/>
</dbReference>
<comment type="caution">
    <text evidence="6">The sequence shown here is derived from an EMBL/GenBank/DDBJ whole genome shotgun (WGS) entry which is preliminary data.</text>
</comment>
<evidence type="ECO:0000313" key="7">
    <source>
        <dbReference type="Proteomes" id="UP001183619"/>
    </source>
</evidence>
<dbReference type="GO" id="GO:0004252">
    <property type="term" value="F:serine-type endopeptidase activity"/>
    <property type="evidence" value="ECO:0007669"/>
    <property type="project" value="UniProtKB-EC"/>
</dbReference>
<dbReference type="SUPFAM" id="SSF53474">
    <property type="entry name" value="alpha/beta-Hydrolases"/>
    <property type="match status" value="1"/>
</dbReference>
<sequence>MSAAQFLSDPSPLIPIDSPDALAWATSWSEHTAGGVDKQLDAELLEILNNDDRIAYVARVGEHLYNFWQDGAHPRGLWRRTTLSSYRDSTPDWEILLDIDALAQAEGENWVWQGAVIRKENDRALIKLSRGGADAATIREFDLDKKQLLEQGFFIPEARSQVSWIDHDTLIVCTDFGPGTLTISGYPKSARILRRNQQLADADELFSGKSDDLLVSAWAETEPGFERIIVRRILDFYTSRTFIHTDSGLQILELPEDCEIALRQNWLFVMPRTDYRTIPAGGLGVIALDAFLCGERNFQLLFRPTQAHSLQNISFSKTHLYTITLHHVASRITAYELGSFIAQPLELPELATARIVSATNYSEEVWLGASSFTQPDTLYRFDGHTLEAIATAPALFDSAGIQTRQHFATSADGTEVPYFITGDFSRTEPQPTLVYAYGGFEVSLLPSYSAVRGHAWLSRGYFYVQANLRGGGEYGPHWHQQATKTNRMRVFEDHQAVLDDLVARGYSTPARTFVRGGSNGGLLSATAVTMYPEKIGGAIVQVPLTDMLRYHTWSAGASWMAEYGDPDIAHERAVLEQYSPLARVVDHAVRPYPPALVTTSTRDDRVHPAHARLFANALLGAGQPVAYYENSEGGHAGAANNRQTAFMEALIYSWIATQLS</sequence>
<name>A0ABU2B7C1_9CORY</name>
<proteinExistence type="predicted"/>
<dbReference type="EMBL" id="JAVDYF010000001">
    <property type="protein sequence ID" value="MDR7354504.1"/>
    <property type="molecule type" value="Genomic_DNA"/>
</dbReference>
<organism evidence="6 7">
    <name type="scientific">Corynebacterium felinum</name>
    <dbReference type="NCBI Taxonomy" id="131318"/>
    <lineage>
        <taxon>Bacteria</taxon>
        <taxon>Bacillati</taxon>
        <taxon>Actinomycetota</taxon>
        <taxon>Actinomycetes</taxon>
        <taxon>Mycobacteriales</taxon>
        <taxon>Corynebacteriaceae</taxon>
        <taxon>Corynebacterium</taxon>
    </lineage>
</organism>
<dbReference type="EC" id="3.4.21.26" evidence="6"/>
<feature type="domain" description="Peptidase S9A N-terminal" evidence="5">
    <location>
        <begin position="38"/>
        <end position="195"/>
    </location>
</feature>
<keyword evidence="2 6" id="KW-0378">Hydrolase</keyword>
<dbReference type="Pfam" id="PF02897">
    <property type="entry name" value="Peptidase_S9_N"/>
    <property type="match status" value="2"/>
</dbReference>
<dbReference type="InterPro" id="IPR002470">
    <property type="entry name" value="Peptidase_S9A"/>
</dbReference>
<dbReference type="PANTHER" id="PTHR42881">
    <property type="entry name" value="PROLYL ENDOPEPTIDASE"/>
    <property type="match status" value="1"/>
</dbReference>
<evidence type="ECO:0000256" key="1">
    <source>
        <dbReference type="ARBA" id="ARBA00022670"/>
    </source>
</evidence>
<dbReference type="InterPro" id="IPR051167">
    <property type="entry name" value="Prolyl_oligopep/macrocyclase"/>
</dbReference>
<dbReference type="SUPFAM" id="SSF50993">
    <property type="entry name" value="Peptidase/esterase 'gauge' domain"/>
    <property type="match status" value="1"/>
</dbReference>
<gene>
    <name evidence="6" type="ORF">J2S37_001042</name>
</gene>
<evidence type="ECO:0000256" key="2">
    <source>
        <dbReference type="ARBA" id="ARBA00022801"/>
    </source>
</evidence>
<evidence type="ECO:0000259" key="4">
    <source>
        <dbReference type="Pfam" id="PF00326"/>
    </source>
</evidence>
<dbReference type="PANTHER" id="PTHR42881:SF13">
    <property type="entry name" value="PROLYL ENDOPEPTIDASE"/>
    <property type="match status" value="1"/>
</dbReference>
<dbReference type="Pfam" id="PF00326">
    <property type="entry name" value="Peptidase_S9"/>
    <property type="match status" value="1"/>
</dbReference>
<dbReference type="InterPro" id="IPR023302">
    <property type="entry name" value="Pept_S9A_N"/>
</dbReference>
<keyword evidence="1" id="KW-0645">Protease</keyword>
<protein>
    <submittedName>
        <fullName evidence="6">Prolyl oligopeptidase</fullName>
        <ecNumber evidence="6">3.4.21.26</ecNumber>
    </submittedName>
</protein>
<feature type="domain" description="Peptidase S9 prolyl oligopeptidase catalytic" evidence="4">
    <location>
        <begin position="455"/>
        <end position="659"/>
    </location>
</feature>
<dbReference type="InterPro" id="IPR001375">
    <property type="entry name" value="Peptidase_S9_cat"/>
</dbReference>
<feature type="domain" description="Peptidase S9A N-terminal" evidence="5">
    <location>
        <begin position="306"/>
        <end position="385"/>
    </location>
</feature>
<dbReference type="RefSeq" id="WP_277104841.1">
    <property type="nucleotide sequence ID" value="NZ_BAAAJS010000009.1"/>
</dbReference>
<dbReference type="InterPro" id="IPR029058">
    <property type="entry name" value="AB_hydrolase_fold"/>
</dbReference>